<dbReference type="EMBL" id="BART01023646">
    <property type="protein sequence ID" value="GAG95044.1"/>
    <property type="molecule type" value="Genomic_DNA"/>
</dbReference>
<protein>
    <submittedName>
        <fullName evidence="1">Uncharacterized protein</fullName>
    </submittedName>
</protein>
<sequence length="173" mass="18490">GALQTYDEFADKEPELNGRIDECNIVDKLLADGGLVKAEIAQAGRTLPINADLVSAWDIDSFEWNTNGDISYLGQPIEAASVSEKYRIAQVLSLALAEIGDVGFACVDGYEVLCQPHAGQFVAAVSKSKLNNVLLFVSMSPEKTRGLLQPSYKFGADITAYAVVEGEVISASS</sequence>
<organism evidence="1">
    <name type="scientific">marine sediment metagenome</name>
    <dbReference type="NCBI Taxonomy" id="412755"/>
    <lineage>
        <taxon>unclassified sequences</taxon>
        <taxon>metagenomes</taxon>
        <taxon>ecological metagenomes</taxon>
    </lineage>
</organism>
<evidence type="ECO:0000313" key="1">
    <source>
        <dbReference type="EMBL" id="GAG95044.1"/>
    </source>
</evidence>
<reference evidence="1" key="1">
    <citation type="journal article" date="2014" name="Front. Microbiol.">
        <title>High frequency of phylogenetically diverse reductive dehalogenase-homologous genes in deep subseafloor sedimentary metagenomes.</title>
        <authorList>
            <person name="Kawai M."/>
            <person name="Futagami T."/>
            <person name="Toyoda A."/>
            <person name="Takaki Y."/>
            <person name="Nishi S."/>
            <person name="Hori S."/>
            <person name="Arai W."/>
            <person name="Tsubouchi T."/>
            <person name="Morono Y."/>
            <person name="Uchiyama I."/>
            <person name="Ito T."/>
            <person name="Fujiyama A."/>
            <person name="Inagaki F."/>
            <person name="Takami H."/>
        </authorList>
    </citation>
    <scope>NUCLEOTIDE SEQUENCE</scope>
    <source>
        <strain evidence="1">Expedition CK06-06</strain>
    </source>
</reference>
<comment type="caution">
    <text evidence="1">The sequence shown here is derived from an EMBL/GenBank/DDBJ whole genome shotgun (WGS) entry which is preliminary data.</text>
</comment>
<proteinExistence type="predicted"/>
<accession>X1BGK2</accession>
<gene>
    <name evidence="1" type="ORF">S01H4_42957</name>
</gene>
<dbReference type="AlphaFoldDB" id="X1BGK2"/>
<feature type="non-terminal residue" evidence="1">
    <location>
        <position position="1"/>
    </location>
</feature>
<name>X1BGK2_9ZZZZ</name>